<dbReference type="Proteomes" id="UP000199214">
    <property type="component" value="Unassembled WGS sequence"/>
</dbReference>
<proteinExistence type="predicted"/>
<sequence>MTKQPDEWNQTAVRTWLNSRIASSRADQASAQRRGRSGEDDCDIASAEELVCSGVNTDAATATQASFVAALDTLLDRDDYIWRGVYDDRRFDRHVRSVIRKLRRMAKTNTGFERLSHYQ</sequence>
<reference evidence="2" key="1">
    <citation type="submission" date="2016-10" db="EMBL/GenBank/DDBJ databases">
        <authorList>
            <person name="Varghese N."/>
            <person name="Submissions S."/>
        </authorList>
    </citation>
    <scope>NUCLEOTIDE SEQUENCE [LARGE SCALE GENOMIC DNA]</scope>
    <source>
        <strain evidence="2">JS21-1</strain>
    </source>
</reference>
<accession>A0A1H7R8W8</accession>
<gene>
    <name evidence="1" type="ORF">SAMN05216382_2173</name>
</gene>
<dbReference type="OrthoDB" id="7584428at2"/>
<protein>
    <submittedName>
        <fullName evidence="1">Uncharacterized protein</fullName>
    </submittedName>
</protein>
<keyword evidence="2" id="KW-1185">Reference proteome</keyword>
<name>A0A1H7R8W8_9SPHN</name>
<dbReference type="AlphaFoldDB" id="A0A1H7R8W8"/>
<dbReference type="RefSeq" id="WP_093006196.1">
    <property type="nucleotide sequence ID" value="NZ_FNZZ01000004.1"/>
</dbReference>
<evidence type="ECO:0000313" key="2">
    <source>
        <dbReference type="Proteomes" id="UP000199214"/>
    </source>
</evidence>
<organism evidence="1 2">
    <name type="scientific">Sphingomonas palmae</name>
    <dbReference type="NCBI Taxonomy" id="1855283"/>
    <lineage>
        <taxon>Bacteria</taxon>
        <taxon>Pseudomonadati</taxon>
        <taxon>Pseudomonadota</taxon>
        <taxon>Alphaproteobacteria</taxon>
        <taxon>Sphingomonadales</taxon>
        <taxon>Sphingomonadaceae</taxon>
        <taxon>Sphingomonas</taxon>
    </lineage>
</organism>
<dbReference type="EMBL" id="FNZZ01000004">
    <property type="protein sequence ID" value="SEL56643.1"/>
    <property type="molecule type" value="Genomic_DNA"/>
</dbReference>
<evidence type="ECO:0000313" key="1">
    <source>
        <dbReference type="EMBL" id="SEL56643.1"/>
    </source>
</evidence>